<gene>
    <name evidence="1" type="primary">sfsA</name>
    <name evidence="4" type="ORF">GCM10007981_17000</name>
</gene>
<accession>A0A830GWD3</accession>
<protein>
    <recommendedName>
        <fullName evidence="1">Sugar fermentation stimulation protein homolog</fullName>
    </recommendedName>
</protein>
<dbReference type="InterPro" id="IPR040452">
    <property type="entry name" value="SfsA_C"/>
</dbReference>
<feature type="domain" description="Sugar fermentation stimulation protein C-terminal" evidence="2">
    <location>
        <begin position="96"/>
        <end position="199"/>
    </location>
</feature>
<dbReference type="Pfam" id="PF17746">
    <property type="entry name" value="SfsA_N"/>
    <property type="match status" value="1"/>
</dbReference>
<dbReference type="Pfam" id="PF03749">
    <property type="entry name" value="SfsA"/>
    <property type="match status" value="1"/>
</dbReference>
<keyword evidence="5" id="KW-1185">Reference proteome</keyword>
<sequence length="225" mass="25359">MLAGNPVYEFRDTWEARVINRPNRFIVETDSGPCHLHDPGRLLDLIYPGNKVLVRKSGGGATRCRVTAAWSWDGGEWVVVDSGIHSDIASKFLPSGSRREVRVGRHRLDFAFDDAYVEVKGCTLAVGGRALFPDAPTRRGAEHMELLARLRREGRRGIAFILVMRRATCFAPNWGMDPRFSAAFREAVDSGVEVWVKRFGLRGSELVYGGDLDLCPDWRREHNVY</sequence>
<dbReference type="CDD" id="cd22357">
    <property type="entry name" value="SfsA-like"/>
    <property type="match status" value="1"/>
</dbReference>
<dbReference type="Gene3D" id="2.40.50.580">
    <property type="match status" value="1"/>
</dbReference>
<dbReference type="EMBL" id="BMNL01000004">
    <property type="protein sequence ID" value="GGP22139.1"/>
    <property type="molecule type" value="Genomic_DNA"/>
</dbReference>
<dbReference type="NCBIfam" id="TIGR00230">
    <property type="entry name" value="sfsA"/>
    <property type="match status" value="1"/>
</dbReference>
<evidence type="ECO:0000313" key="5">
    <source>
        <dbReference type="Proteomes" id="UP000610960"/>
    </source>
</evidence>
<evidence type="ECO:0000259" key="3">
    <source>
        <dbReference type="Pfam" id="PF17746"/>
    </source>
</evidence>
<comment type="caution">
    <text evidence="4">The sequence shown here is derived from an EMBL/GenBank/DDBJ whole genome shotgun (WGS) entry which is preliminary data.</text>
</comment>
<dbReference type="Gene3D" id="3.40.1350.60">
    <property type="match status" value="1"/>
</dbReference>
<dbReference type="InterPro" id="IPR005224">
    <property type="entry name" value="SfsA"/>
</dbReference>
<dbReference type="OrthoDB" id="34139at2157"/>
<dbReference type="RefSeq" id="WP_188596982.1">
    <property type="nucleotide sequence ID" value="NZ_BMNL01000004.1"/>
</dbReference>
<dbReference type="InterPro" id="IPR041465">
    <property type="entry name" value="SfsA_N"/>
</dbReference>
<dbReference type="AlphaFoldDB" id="A0A830GWD3"/>
<reference evidence="4" key="2">
    <citation type="submission" date="2020-09" db="EMBL/GenBank/DDBJ databases">
        <authorList>
            <person name="Sun Q."/>
            <person name="Ohkuma M."/>
        </authorList>
    </citation>
    <scope>NUCLEOTIDE SEQUENCE</scope>
    <source>
        <strain evidence="4">JCM 10088</strain>
    </source>
</reference>
<organism evidence="4 5">
    <name type="scientific">Thermocladium modestius</name>
    <dbReference type="NCBI Taxonomy" id="62609"/>
    <lineage>
        <taxon>Archaea</taxon>
        <taxon>Thermoproteota</taxon>
        <taxon>Thermoprotei</taxon>
        <taxon>Thermoproteales</taxon>
        <taxon>Thermoproteaceae</taxon>
        <taxon>Thermocladium</taxon>
    </lineage>
</organism>
<evidence type="ECO:0000313" key="4">
    <source>
        <dbReference type="EMBL" id="GGP22139.1"/>
    </source>
</evidence>
<dbReference type="PANTHER" id="PTHR30545">
    <property type="entry name" value="SUGAR FERMENTATION STIMULATION PROTEIN A"/>
    <property type="match status" value="1"/>
</dbReference>
<proteinExistence type="inferred from homology"/>
<dbReference type="PANTHER" id="PTHR30545:SF2">
    <property type="entry name" value="SUGAR FERMENTATION STIMULATION PROTEIN A"/>
    <property type="match status" value="1"/>
</dbReference>
<evidence type="ECO:0000256" key="1">
    <source>
        <dbReference type="HAMAP-Rule" id="MF_00095"/>
    </source>
</evidence>
<reference evidence="4" key="1">
    <citation type="journal article" date="2014" name="Int. J. Syst. Evol. Microbiol.">
        <title>Complete genome sequence of Corynebacterium casei LMG S-19264T (=DSM 44701T), isolated from a smear-ripened cheese.</title>
        <authorList>
            <consortium name="US DOE Joint Genome Institute (JGI-PGF)"/>
            <person name="Walter F."/>
            <person name="Albersmeier A."/>
            <person name="Kalinowski J."/>
            <person name="Ruckert C."/>
        </authorList>
    </citation>
    <scope>NUCLEOTIDE SEQUENCE</scope>
    <source>
        <strain evidence="4">JCM 10088</strain>
    </source>
</reference>
<evidence type="ECO:0000259" key="2">
    <source>
        <dbReference type="Pfam" id="PF03749"/>
    </source>
</evidence>
<comment type="similarity">
    <text evidence="1">Belongs to the SfsA family.</text>
</comment>
<feature type="domain" description="SfsA N-terminal OB" evidence="3">
    <location>
        <begin position="19"/>
        <end position="80"/>
    </location>
</feature>
<dbReference type="GO" id="GO:0003677">
    <property type="term" value="F:DNA binding"/>
    <property type="evidence" value="ECO:0007669"/>
    <property type="project" value="InterPro"/>
</dbReference>
<name>A0A830GWD3_9CREN</name>
<dbReference type="HAMAP" id="MF_00095">
    <property type="entry name" value="SfsA"/>
    <property type="match status" value="1"/>
</dbReference>
<dbReference type="Proteomes" id="UP000610960">
    <property type="component" value="Unassembled WGS sequence"/>
</dbReference>